<protein>
    <submittedName>
        <fullName evidence="2">Sporulation YhaL family protein</fullName>
    </submittedName>
</protein>
<dbReference type="Proteomes" id="UP001518925">
    <property type="component" value="Unassembled WGS sequence"/>
</dbReference>
<keyword evidence="1" id="KW-0472">Membrane</keyword>
<keyword evidence="1" id="KW-1133">Transmembrane helix</keyword>
<dbReference type="RefSeq" id="WP_204203060.1">
    <property type="nucleotide sequence ID" value="NZ_JAFELM010000025.1"/>
</dbReference>
<evidence type="ECO:0000313" key="3">
    <source>
        <dbReference type="Proteomes" id="UP001518925"/>
    </source>
</evidence>
<dbReference type="EMBL" id="JAFELM010000025">
    <property type="protein sequence ID" value="MBM6617685.1"/>
    <property type="molecule type" value="Genomic_DNA"/>
</dbReference>
<evidence type="ECO:0000313" key="2">
    <source>
        <dbReference type="EMBL" id="MBM6617685.1"/>
    </source>
</evidence>
<evidence type="ECO:0000256" key="1">
    <source>
        <dbReference type="SAM" id="Phobius"/>
    </source>
</evidence>
<dbReference type="InterPro" id="IPR025428">
    <property type="entry name" value="Spore_YhaL"/>
</dbReference>
<feature type="transmembrane region" description="Helical" evidence="1">
    <location>
        <begin position="6"/>
        <end position="23"/>
    </location>
</feature>
<accession>A0ABS2DI47</accession>
<reference evidence="2 3" key="1">
    <citation type="submission" date="2021-02" db="EMBL/GenBank/DDBJ databases">
        <title>Bacillus sp. RD4P76, an endophyte from a halophyte.</title>
        <authorList>
            <person name="Sun J.-Q."/>
        </authorList>
    </citation>
    <scope>NUCLEOTIDE SEQUENCE [LARGE SCALE GENOMIC DNA]</scope>
    <source>
        <strain evidence="2 3">RD4P76</strain>
    </source>
</reference>
<keyword evidence="3" id="KW-1185">Reference proteome</keyword>
<organism evidence="2 3">
    <name type="scientific">Bacillus suaedaesalsae</name>
    <dbReference type="NCBI Taxonomy" id="2810349"/>
    <lineage>
        <taxon>Bacteria</taxon>
        <taxon>Bacillati</taxon>
        <taxon>Bacillota</taxon>
        <taxon>Bacilli</taxon>
        <taxon>Bacillales</taxon>
        <taxon>Bacillaceae</taxon>
        <taxon>Bacillus</taxon>
    </lineage>
</organism>
<keyword evidence="1" id="KW-0812">Transmembrane</keyword>
<proteinExistence type="predicted"/>
<sequence length="71" mass="8716">MITVPWWIYVVMTGVGVSGVMMVKTGKREREMRQFYIEREGQVFMERMKYEREKRQQQEQRREEIEIKAAN</sequence>
<name>A0ABS2DI47_9BACI</name>
<dbReference type="Pfam" id="PF14147">
    <property type="entry name" value="Spore_YhaL"/>
    <property type="match status" value="1"/>
</dbReference>
<comment type="caution">
    <text evidence="2">The sequence shown here is derived from an EMBL/GenBank/DDBJ whole genome shotgun (WGS) entry which is preliminary data.</text>
</comment>
<gene>
    <name evidence="2" type="ORF">JR050_08320</name>
</gene>